<keyword evidence="6" id="KW-0805">Transcription regulation</keyword>
<dbReference type="InterPro" id="IPR036390">
    <property type="entry name" value="WH_DNA-bd_sf"/>
</dbReference>
<dbReference type="Gene3D" id="3.30.1490.190">
    <property type="match status" value="1"/>
</dbReference>
<sequence length="154" mass="17995">MKNEIAITRALEMLKKSGKKQTKNREEMIRYLALENRYLSAKEVYSFLVQDNPGVSFDTIYRNLKDFSEIGILEETELNAEKNFRFHCVIPGSDHHHHHFICTTCGATKELNLCPMDYFQNQLPNCLIESHRFEIFGQCETCLAKKTEDSVEKR</sequence>
<evidence type="ECO:0000313" key="10">
    <source>
        <dbReference type="Proteomes" id="UP001595969"/>
    </source>
</evidence>
<evidence type="ECO:0000256" key="6">
    <source>
        <dbReference type="ARBA" id="ARBA00023015"/>
    </source>
</evidence>
<dbReference type="PANTHER" id="PTHR33202">
    <property type="entry name" value="ZINC UPTAKE REGULATION PROTEIN"/>
    <property type="match status" value="1"/>
</dbReference>
<evidence type="ECO:0000256" key="5">
    <source>
        <dbReference type="ARBA" id="ARBA00022833"/>
    </source>
</evidence>
<dbReference type="InterPro" id="IPR043135">
    <property type="entry name" value="Fur_C"/>
</dbReference>
<organism evidence="9 10">
    <name type="scientific">Enterococcus lemanii</name>
    <dbReference type="NCBI Taxonomy" id="1159752"/>
    <lineage>
        <taxon>Bacteria</taxon>
        <taxon>Bacillati</taxon>
        <taxon>Bacillota</taxon>
        <taxon>Bacilli</taxon>
        <taxon>Lactobacillales</taxon>
        <taxon>Enterococcaceae</taxon>
        <taxon>Enterococcus</taxon>
    </lineage>
</organism>
<evidence type="ECO:0000256" key="1">
    <source>
        <dbReference type="ARBA" id="ARBA00004496"/>
    </source>
</evidence>
<evidence type="ECO:0000256" key="3">
    <source>
        <dbReference type="ARBA" id="ARBA00022490"/>
    </source>
</evidence>
<name>A0ABV9MWE8_9ENTE</name>
<dbReference type="Gene3D" id="1.10.10.10">
    <property type="entry name" value="Winged helix-like DNA-binding domain superfamily/Winged helix DNA-binding domain"/>
    <property type="match status" value="1"/>
</dbReference>
<evidence type="ECO:0000256" key="8">
    <source>
        <dbReference type="ARBA" id="ARBA00023163"/>
    </source>
</evidence>
<keyword evidence="8" id="KW-0804">Transcription</keyword>
<evidence type="ECO:0000256" key="4">
    <source>
        <dbReference type="ARBA" id="ARBA00022491"/>
    </source>
</evidence>
<protein>
    <submittedName>
        <fullName evidence="9">Fur family transcriptional regulator</fullName>
    </submittedName>
</protein>
<accession>A0ABV9MWE8</accession>
<dbReference type="EMBL" id="JBHSGS010000062">
    <property type="protein sequence ID" value="MFC4720316.1"/>
    <property type="molecule type" value="Genomic_DNA"/>
</dbReference>
<keyword evidence="5" id="KW-0862">Zinc</keyword>
<comment type="caution">
    <text evidence="9">The sequence shown here is derived from an EMBL/GenBank/DDBJ whole genome shotgun (WGS) entry which is preliminary data.</text>
</comment>
<dbReference type="Pfam" id="PF01475">
    <property type="entry name" value="FUR"/>
    <property type="match status" value="1"/>
</dbReference>
<dbReference type="Proteomes" id="UP001595969">
    <property type="component" value="Unassembled WGS sequence"/>
</dbReference>
<dbReference type="RefSeq" id="WP_204653618.1">
    <property type="nucleotide sequence ID" value="NZ_JAFBFD010000011.1"/>
</dbReference>
<keyword evidence="7" id="KW-0238">DNA-binding</keyword>
<reference evidence="10" key="1">
    <citation type="journal article" date="2019" name="Int. J. Syst. Evol. Microbiol.">
        <title>The Global Catalogue of Microorganisms (GCM) 10K type strain sequencing project: providing services to taxonomists for standard genome sequencing and annotation.</title>
        <authorList>
            <consortium name="The Broad Institute Genomics Platform"/>
            <consortium name="The Broad Institute Genome Sequencing Center for Infectious Disease"/>
            <person name="Wu L."/>
            <person name="Ma J."/>
        </authorList>
    </citation>
    <scope>NUCLEOTIDE SEQUENCE [LARGE SCALE GENOMIC DNA]</scope>
    <source>
        <strain evidence="10">CGMCC 1.19032</strain>
    </source>
</reference>
<keyword evidence="3" id="KW-0963">Cytoplasm</keyword>
<dbReference type="SUPFAM" id="SSF46785">
    <property type="entry name" value="Winged helix' DNA-binding domain"/>
    <property type="match status" value="1"/>
</dbReference>
<dbReference type="InterPro" id="IPR036388">
    <property type="entry name" value="WH-like_DNA-bd_sf"/>
</dbReference>
<dbReference type="InterPro" id="IPR002481">
    <property type="entry name" value="FUR"/>
</dbReference>
<dbReference type="CDD" id="cd07153">
    <property type="entry name" value="Fur_like"/>
    <property type="match status" value="1"/>
</dbReference>
<evidence type="ECO:0000313" key="9">
    <source>
        <dbReference type="EMBL" id="MFC4720316.1"/>
    </source>
</evidence>
<evidence type="ECO:0000256" key="7">
    <source>
        <dbReference type="ARBA" id="ARBA00023125"/>
    </source>
</evidence>
<comment type="subcellular location">
    <subcellularLocation>
        <location evidence="1">Cytoplasm</location>
    </subcellularLocation>
</comment>
<keyword evidence="10" id="KW-1185">Reference proteome</keyword>
<comment type="similarity">
    <text evidence="2">Belongs to the Fur family.</text>
</comment>
<proteinExistence type="inferred from homology"/>
<evidence type="ECO:0000256" key="2">
    <source>
        <dbReference type="ARBA" id="ARBA00007957"/>
    </source>
</evidence>
<gene>
    <name evidence="9" type="ORF">ACFO5I_11340</name>
</gene>
<dbReference type="PANTHER" id="PTHR33202:SF1">
    <property type="entry name" value="FERRIC UPTAKE REGULATION PROTEIN"/>
    <property type="match status" value="1"/>
</dbReference>
<keyword evidence="4" id="KW-0678">Repressor</keyword>